<sequence length="995" mass="106583">MFRPSPAQERWRPARLFTDPASWKKLRLPDREKVLQRINLIGKKHRVKNTLDPETGLVWFMGMNIRTVEDARRAIEIFSHEYVQVCQNEQEHAAEAEIWRQEVAKNERRQREERERAAQLELRCQQLTGNSLIVDQGQRAEDKRGPLQPARQAAMVDNSTAASRPVPRPDITEKKKQPFDADSADDADTVAAATARAARAARTARAARAAAELEGPTPIIKRTKNPLASDSDENDGPAPKRAWPTRPPFPTAPLPVQEEAPKPAKPTREEASEPQTSKWRQFADSVGVCGLGSVASSAKLLANALQHDPSGTGSLHRHGENYRPVFERRSTRYTSQIRPPDGMSGFFGDAGRGARRFGGSNRGHIARTRPSVHNYGQPSSSKHFQTPGPVTKWINGVPVQVVEDGAGAPADDYAAYAPPRAPMGMHSMNTGAKYDPGAAYSRPTPTPITSPHIALPAPSFYTPYPSRPATPRPPPAREYLLPPALRSGWTPHPPASASHTSPPSSSSQLETAVPDSASLSSSIQPRPTISTLNAPITAQTRTPGRRAEPPLTVPTNAAVSKPPSRPSGPTERPPTIPQTQSPAPAQTTVPSAQSRMTPVRPIATSPTPTAAASATSQLQAPEGGLKPNAPNTTQVGASVQKPEPLLTVPTKADVSKPPLQPPGSTSRSPTRPPTQPSVPVQAPVPSPLQGFPPARSYLTGSRLTRLTSIVHTRTAGSSWDAEPIPRRAPPSPIDVIAPPPEAEYSAVPAEKVSPPSASTTAPFVPDYPVRSPDGPVTSPSPLAFPVSSPAPDDDDDEWADMMRELADDVDAVDATQFGQVGADIGGSGEYQAFPPAEEIAEADEAAEWGDMFGEDVWTDVPESDNVVPPLADIDHSVAAPPAAQPVRPLTPAQRPVSASNPASPGYPSAPGKRRDSDASSVFAAGRCNTRPPSAPSPTKESTVTVLITVRGTPHTLTLPRRNYLPAIEAFCRANNLRRWISDVADVTEHYLASLP</sequence>
<protein>
    <submittedName>
        <fullName evidence="3">Uncharacterized protein</fullName>
    </submittedName>
</protein>
<reference evidence="4" key="1">
    <citation type="journal article" date="2018" name="Nat. Microbiol.">
        <title>Leveraging single-cell genomics to expand the fungal tree of life.</title>
        <authorList>
            <person name="Ahrendt S.R."/>
            <person name="Quandt C.A."/>
            <person name="Ciobanu D."/>
            <person name="Clum A."/>
            <person name="Salamov A."/>
            <person name="Andreopoulos B."/>
            <person name="Cheng J.F."/>
            <person name="Woyke T."/>
            <person name="Pelin A."/>
            <person name="Henrissat B."/>
            <person name="Reynolds N.K."/>
            <person name="Benny G.L."/>
            <person name="Smith M.E."/>
            <person name="James T.Y."/>
            <person name="Grigoriev I.V."/>
        </authorList>
    </citation>
    <scope>NUCLEOTIDE SEQUENCE [LARGE SCALE GENOMIC DNA]</scope>
</reference>
<gene>
    <name evidence="3" type="ORF">BDK51DRAFT_30798</name>
</gene>
<feature type="region of interest" description="Disordered" evidence="2">
    <location>
        <begin position="881"/>
        <end position="918"/>
    </location>
</feature>
<feature type="compositionally biased region" description="Polar residues" evidence="2">
    <location>
        <begin position="698"/>
        <end position="717"/>
    </location>
</feature>
<feature type="compositionally biased region" description="Polar residues" evidence="2">
    <location>
        <begin position="577"/>
        <end position="596"/>
    </location>
</feature>
<accession>A0A4P9WH34</accession>
<feature type="region of interest" description="Disordered" evidence="2">
    <location>
        <begin position="207"/>
        <end position="279"/>
    </location>
</feature>
<dbReference type="EMBL" id="KZ994958">
    <property type="protein sequence ID" value="RKO91672.1"/>
    <property type="molecule type" value="Genomic_DNA"/>
</dbReference>
<name>A0A4P9WH34_9FUNG</name>
<evidence type="ECO:0000256" key="1">
    <source>
        <dbReference type="SAM" id="Coils"/>
    </source>
</evidence>
<dbReference type="AlphaFoldDB" id="A0A4P9WH34"/>
<dbReference type="PRINTS" id="PR01217">
    <property type="entry name" value="PRICHEXTENSN"/>
</dbReference>
<evidence type="ECO:0000256" key="2">
    <source>
        <dbReference type="SAM" id="MobiDB-lite"/>
    </source>
</evidence>
<evidence type="ECO:0000313" key="3">
    <source>
        <dbReference type="EMBL" id="RKO91672.1"/>
    </source>
</evidence>
<evidence type="ECO:0000313" key="4">
    <source>
        <dbReference type="Proteomes" id="UP000269721"/>
    </source>
</evidence>
<feature type="compositionally biased region" description="Pro residues" evidence="2">
    <location>
        <begin position="563"/>
        <end position="576"/>
    </location>
</feature>
<feature type="compositionally biased region" description="Pro residues" evidence="2">
    <location>
        <begin position="465"/>
        <end position="476"/>
    </location>
</feature>
<feature type="region of interest" description="Disordered" evidence="2">
    <location>
        <begin position="459"/>
        <end position="797"/>
    </location>
</feature>
<feature type="compositionally biased region" description="Pro residues" evidence="2">
    <location>
        <begin position="670"/>
        <end position="686"/>
    </location>
</feature>
<dbReference type="Proteomes" id="UP000269721">
    <property type="component" value="Unassembled WGS sequence"/>
</dbReference>
<feature type="compositionally biased region" description="Low complexity" evidence="2">
    <location>
        <begin position="495"/>
        <end position="507"/>
    </location>
</feature>
<keyword evidence="4" id="KW-1185">Reference proteome</keyword>
<feature type="region of interest" description="Disordered" evidence="2">
    <location>
        <begin position="359"/>
        <end position="388"/>
    </location>
</feature>
<organism evidence="3 4">
    <name type="scientific">Blyttiomyces helicus</name>
    <dbReference type="NCBI Taxonomy" id="388810"/>
    <lineage>
        <taxon>Eukaryota</taxon>
        <taxon>Fungi</taxon>
        <taxon>Fungi incertae sedis</taxon>
        <taxon>Chytridiomycota</taxon>
        <taxon>Chytridiomycota incertae sedis</taxon>
        <taxon>Chytridiomycetes</taxon>
        <taxon>Chytridiomycetes incertae sedis</taxon>
        <taxon>Blyttiomyces</taxon>
    </lineage>
</organism>
<feature type="region of interest" description="Disordered" evidence="2">
    <location>
        <begin position="133"/>
        <end position="187"/>
    </location>
</feature>
<keyword evidence="1" id="KW-0175">Coiled coil</keyword>
<feature type="compositionally biased region" description="Polar residues" evidence="2">
    <location>
        <begin position="374"/>
        <end position="384"/>
    </location>
</feature>
<feature type="compositionally biased region" description="Basic and acidic residues" evidence="2">
    <location>
        <begin position="259"/>
        <end position="271"/>
    </location>
</feature>
<feature type="compositionally biased region" description="Basic and acidic residues" evidence="2">
    <location>
        <begin position="170"/>
        <end position="179"/>
    </location>
</feature>
<feature type="compositionally biased region" description="Low complexity" evidence="2">
    <location>
        <begin position="603"/>
        <end position="616"/>
    </location>
</feature>
<feature type="compositionally biased region" description="Polar residues" evidence="2">
    <location>
        <begin position="517"/>
        <end position="542"/>
    </location>
</feature>
<proteinExistence type="predicted"/>
<feature type="coiled-coil region" evidence="1">
    <location>
        <begin position="103"/>
        <end position="130"/>
    </location>
</feature>
<feature type="compositionally biased region" description="Pro residues" evidence="2">
    <location>
        <begin position="726"/>
        <end position="741"/>
    </location>
</feature>